<reference evidence="3" key="1">
    <citation type="journal article" date="2013" name="Proc. Natl. Acad. Sci. U.S.A.">
        <title>Genome structure and metabolic features in the red seaweed Chondrus crispus shed light on evolution of the Archaeplastida.</title>
        <authorList>
            <person name="Collen J."/>
            <person name="Porcel B."/>
            <person name="Carre W."/>
            <person name="Ball S.G."/>
            <person name="Chaparro C."/>
            <person name="Tonon T."/>
            <person name="Barbeyron T."/>
            <person name="Michel G."/>
            <person name="Noel B."/>
            <person name="Valentin K."/>
            <person name="Elias M."/>
            <person name="Artiguenave F."/>
            <person name="Arun A."/>
            <person name="Aury J.M."/>
            <person name="Barbosa-Neto J.F."/>
            <person name="Bothwell J.H."/>
            <person name="Bouget F.Y."/>
            <person name="Brillet L."/>
            <person name="Cabello-Hurtado F."/>
            <person name="Capella-Gutierrez S."/>
            <person name="Charrier B."/>
            <person name="Cladiere L."/>
            <person name="Cock J.M."/>
            <person name="Coelho S.M."/>
            <person name="Colleoni C."/>
            <person name="Czjzek M."/>
            <person name="Da Silva C."/>
            <person name="Delage L."/>
            <person name="Denoeud F."/>
            <person name="Deschamps P."/>
            <person name="Dittami S.M."/>
            <person name="Gabaldon T."/>
            <person name="Gachon C.M."/>
            <person name="Groisillier A."/>
            <person name="Herve C."/>
            <person name="Jabbari K."/>
            <person name="Katinka M."/>
            <person name="Kloareg B."/>
            <person name="Kowalczyk N."/>
            <person name="Labadie K."/>
            <person name="Leblanc C."/>
            <person name="Lopez P.J."/>
            <person name="McLachlan D.H."/>
            <person name="Meslet-Cladiere L."/>
            <person name="Moustafa A."/>
            <person name="Nehr Z."/>
            <person name="Nyvall Collen P."/>
            <person name="Panaud O."/>
            <person name="Partensky F."/>
            <person name="Poulain J."/>
            <person name="Rensing S.A."/>
            <person name="Rousvoal S."/>
            <person name="Samson G."/>
            <person name="Symeonidi A."/>
            <person name="Weissenbach J."/>
            <person name="Zambounis A."/>
            <person name="Wincker P."/>
            <person name="Boyen C."/>
        </authorList>
    </citation>
    <scope>NUCLEOTIDE SEQUENCE [LARGE SCALE GENOMIC DNA]</scope>
    <source>
        <strain evidence="3">cv. Stackhouse</strain>
    </source>
</reference>
<dbReference type="AlphaFoldDB" id="R7QBC8"/>
<feature type="region of interest" description="Disordered" evidence="1">
    <location>
        <begin position="15"/>
        <end position="45"/>
    </location>
</feature>
<dbReference type="RefSeq" id="XP_005714882.1">
    <property type="nucleotide sequence ID" value="XM_005714825.1"/>
</dbReference>
<dbReference type="Gramene" id="CDF35063">
    <property type="protein sequence ID" value="CDF35063"/>
    <property type="gene ID" value="CHC_T00003390001"/>
</dbReference>
<feature type="compositionally biased region" description="Polar residues" evidence="1">
    <location>
        <begin position="15"/>
        <end position="24"/>
    </location>
</feature>
<evidence type="ECO:0000256" key="1">
    <source>
        <dbReference type="SAM" id="MobiDB-lite"/>
    </source>
</evidence>
<keyword evidence="3" id="KW-1185">Reference proteome</keyword>
<proteinExistence type="predicted"/>
<gene>
    <name evidence="2" type="ORF">CHC_T00003390001</name>
</gene>
<evidence type="ECO:0000313" key="3">
    <source>
        <dbReference type="Proteomes" id="UP000012073"/>
    </source>
</evidence>
<organism evidence="2 3">
    <name type="scientific">Chondrus crispus</name>
    <name type="common">Carrageen Irish moss</name>
    <name type="synonym">Polymorpha crispa</name>
    <dbReference type="NCBI Taxonomy" id="2769"/>
    <lineage>
        <taxon>Eukaryota</taxon>
        <taxon>Rhodophyta</taxon>
        <taxon>Florideophyceae</taxon>
        <taxon>Rhodymeniophycidae</taxon>
        <taxon>Gigartinales</taxon>
        <taxon>Gigartinaceae</taxon>
        <taxon>Chondrus</taxon>
    </lineage>
</organism>
<evidence type="ECO:0000313" key="2">
    <source>
        <dbReference type="EMBL" id="CDF35063.1"/>
    </source>
</evidence>
<dbReference type="Proteomes" id="UP000012073">
    <property type="component" value="Unassembled WGS sequence"/>
</dbReference>
<dbReference type="KEGG" id="ccp:CHC_T00003390001"/>
<sequence length="45" mass="4550">MNCCTVAFVMSNEVSSVPSSTMQSGAPDASKRQGSDGVNGLTNAI</sequence>
<name>R7QBC8_CHOCR</name>
<protein>
    <submittedName>
        <fullName evidence="2">Uncharacterized protein</fullName>
    </submittedName>
</protein>
<dbReference type="EMBL" id="HG001716">
    <property type="protein sequence ID" value="CDF35063.1"/>
    <property type="molecule type" value="Genomic_DNA"/>
</dbReference>
<accession>R7QBC8</accession>
<dbReference type="GeneID" id="17322597"/>